<evidence type="ECO:0000256" key="2">
    <source>
        <dbReference type="SAM" id="Phobius"/>
    </source>
</evidence>
<reference evidence="3 4" key="1">
    <citation type="journal article" date="2015" name="Stand. Genomic Sci.">
        <title>Genomic Encyclopedia of Bacterial and Archaeal Type Strains, Phase III: the genomes of soil and plant-associated and newly described type strains.</title>
        <authorList>
            <person name="Whitman W.B."/>
            <person name="Woyke T."/>
            <person name="Klenk H.P."/>
            <person name="Zhou Y."/>
            <person name="Lilburn T.G."/>
            <person name="Beck B.J."/>
            <person name="De Vos P."/>
            <person name="Vandamme P."/>
            <person name="Eisen J.A."/>
            <person name="Garrity G."/>
            <person name="Hugenholtz P."/>
            <person name="Kyrpides N.C."/>
        </authorList>
    </citation>
    <scope>NUCLEOTIDE SEQUENCE [LARGE SCALE GENOMIC DNA]</scope>
    <source>
        <strain evidence="3 4">CECT 7306</strain>
    </source>
</reference>
<proteinExistence type="predicted"/>
<dbReference type="Pfam" id="PF07332">
    <property type="entry name" value="Phage_holin_3_6"/>
    <property type="match status" value="1"/>
</dbReference>
<keyword evidence="4" id="KW-1185">Reference proteome</keyword>
<evidence type="ECO:0000313" key="3">
    <source>
        <dbReference type="EMBL" id="ROP26984.1"/>
    </source>
</evidence>
<feature type="region of interest" description="Disordered" evidence="1">
    <location>
        <begin position="1"/>
        <end position="21"/>
    </location>
</feature>
<dbReference type="Proteomes" id="UP000276232">
    <property type="component" value="Unassembled WGS sequence"/>
</dbReference>
<evidence type="ECO:0000256" key="1">
    <source>
        <dbReference type="SAM" id="MobiDB-lite"/>
    </source>
</evidence>
<comment type="caution">
    <text evidence="3">The sequence shown here is derived from an EMBL/GenBank/DDBJ whole genome shotgun (WGS) entry which is preliminary data.</text>
</comment>
<keyword evidence="2" id="KW-0812">Transmembrane</keyword>
<accession>A0A3N1G9U3</accession>
<feature type="transmembrane region" description="Helical" evidence="2">
    <location>
        <begin position="91"/>
        <end position="112"/>
    </location>
</feature>
<keyword evidence="2" id="KW-0472">Membrane</keyword>
<dbReference type="EMBL" id="RJKN01000008">
    <property type="protein sequence ID" value="ROP26984.1"/>
    <property type="molecule type" value="Genomic_DNA"/>
</dbReference>
<name>A0A3N1G9U3_9ACTN</name>
<gene>
    <name evidence="3" type="ORF">EDC03_2912</name>
</gene>
<feature type="transmembrane region" description="Helical" evidence="2">
    <location>
        <begin position="60"/>
        <end position="85"/>
    </location>
</feature>
<dbReference type="RefSeq" id="WP_123380989.1">
    <property type="nucleotide sequence ID" value="NZ_RJKN01000008.1"/>
</dbReference>
<dbReference type="InParanoid" id="A0A3N1G9U3"/>
<dbReference type="OrthoDB" id="3216929at2"/>
<protein>
    <submittedName>
        <fullName evidence="3">Putative superfamily III holin-X</fullName>
    </submittedName>
</protein>
<evidence type="ECO:0000313" key="4">
    <source>
        <dbReference type="Proteomes" id="UP000276232"/>
    </source>
</evidence>
<organism evidence="3 4">
    <name type="scientific">Pseudokineococcus lusitanus</name>
    <dbReference type="NCBI Taxonomy" id="763993"/>
    <lineage>
        <taxon>Bacteria</taxon>
        <taxon>Bacillati</taxon>
        <taxon>Actinomycetota</taxon>
        <taxon>Actinomycetes</taxon>
        <taxon>Kineosporiales</taxon>
        <taxon>Kineosporiaceae</taxon>
        <taxon>Pseudokineococcus</taxon>
    </lineage>
</organism>
<dbReference type="InterPro" id="IPR009937">
    <property type="entry name" value="Phage_holin_3_6"/>
</dbReference>
<sequence>MSTPADGPLRTAPGTGGDDHRSIGDLLRAVTEDLSTLLRQEVALAKAEAKESASSAGKGAGLLGGAGVAGHFVLLFLSVALWWGLGTAIGNGWSGLVVALLWAVVAAVLAVVGRRSLKSAKGLPQTQETLQKIPNAAKGHEEQNR</sequence>
<dbReference type="AlphaFoldDB" id="A0A3N1G9U3"/>
<keyword evidence="2" id="KW-1133">Transmembrane helix</keyword>